<dbReference type="Gene3D" id="4.10.240.10">
    <property type="entry name" value="Zn(2)-C6 fungal-type DNA-binding domain"/>
    <property type="match status" value="1"/>
</dbReference>
<dbReference type="Pfam" id="PF11951">
    <property type="entry name" value="Fungal_trans_2"/>
    <property type="match status" value="1"/>
</dbReference>
<dbReference type="PROSITE" id="PS00463">
    <property type="entry name" value="ZN2_CY6_FUNGAL_1"/>
    <property type="match status" value="1"/>
</dbReference>
<evidence type="ECO:0000256" key="1">
    <source>
        <dbReference type="ARBA" id="ARBA00004123"/>
    </source>
</evidence>
<dbReference type="RefSeq" id="XP_016210891.1">
    <property type="nucleotide sequence ID" value="XM_016361316.1"/>
</dbReference>
<dbReference type="STRING" id="253628.A0A0D1YJK3"/>
<evidence type="ECO:0000256" key="2">
    <source>
        <dbReference type="ARBA" id="ARBA00023242"/>
    </source>
</evidence>
<dbReference type="GO" id="GO:0045944">
    <property type="term" value="P:positive regulation of transcription by RNA polymerase II"/>
    <property type="evidence" value="ECO:0007669"/>
    <property type="project" value="TreeGrafter"/>
</dbReference>
<dbReference type="SMART" id="SM00066">
    <property type="entry name" value="GAL4"/>
    <property type="match status" value="1"/>
</dbReference>
<dbReference type="Pfam" id="PF00172">
    <property type="entry name" value="Zn_clus"/>
    <property type="match status" value="1"/>
</dbReference>
<dbReference type="PANTHER" id="PTHR37534:SF7">
    <property type="entry name" value="TRANSCRIPTIONAL ACTIVATOR PROTEIN UGA3"/>
    <property type="match status" value="1"/>
</dbReference>
<evidence type="ECO:0000259" key="4">
    <source>
        <dbReference type="PROSITE" id="PS50048"/>
    </source>
</evidence>
<organism evidence="5 6">
    <name type="scientific">Verruconis gallopava</name>
    <dbReference type="NCBI Taxonomy" id="253628"/>
    <lineage>
        <taxon>Eukaryota</taxon>
        <taxon>Fungi</taxon>
        <taxon>Dikarya</taxon>
        <taxon>Ascomycota</taxon>
        <taxon>Pezizomycotina</taxon>
        <taxon>Dothideomycetes</taxon>
        <taxon>Pleosporomycetidae</taxon>
        <taxon>Venturiales</taxon>
        <taxon>Sympoventuriaceae</taxon>
        <taxon>Verruconis</taxon>
    </lineage>
</organism>
<evidence type="ECO:0000313" key="6">
    <source>
        <dbReference type="Proteomes" id="UP000053259"/>
    </source>
</evidence>
<dbReference type="EMBL" id="KN847558">
    <property type="protein sequence ID" value="KIW01021.1"/>
    <property type="molecule type" value="Genomic_DNA"/>
</dbReference>
<keyword evidence="2" id="KW-0539">Nucleus</keyword>
<dbReference type="EMBL" id="KN847558">
    <property type="protein sequence ID" value="KIW01022.1"/>
    <property type="molecule type" value="Genomic_DNA"/>
</dbReference>
<comment type="subcellular location">
    <subcellularLocation>
        <location evidence="1">Nucleus</location>
    </subcellularLocation>
</comment>
<proteinExistence type="predicted"/>
<dbReference type="GeneID" id="27315511"/>
<name>A0A0D1YJK3_9PEZI</name>
<dbReference type="GO" id="GO:0000981">
    <property type="term" value="F:DNA-binding transcription factor activity, RNA polymerase II-specific"/>
    <property type="evidence" value="ECO:0007669"/>
    <property type="project" value="InterPro"/>
</dbReference>
<dbReference type="VEuPathDB" id="FungiDB:PV09_07538"/>
<dbReference type="SUPFAM" id="SSF57701">
    <property type="entry name" value="Zn2/Cys6 DNA-binding domain"/>
    <property type="match status" value="1"/>
</dbReference>
<dbReference type="InterPro" id="IPR001138">
    <property type="entry name" value="Zn2Cys6_DnaBD"/>
</dbReference>
<protein>
    <recommendedName>
        <fullName evidence="4">Zn(2)-C6 fungal-type domain-containing protein</fullName>
    </recommendedName>
</protein>
<dbReference type="CDD" id="cd00067">
    <property type="entry name" value="GAL4"/>
    <property type="match status" value="1"/>
</dbReference>
<dbReference type="RefSeq" id="XP_016210890.1">
    <property type="nucleotide sequence ID" value="XM_016361315.1"/>
</dbReference>
<dbReference type="InterPro" id="IPR021858">
    <property type="entry name" value="Fun_TF"/>
</dbReference>
<dbReference type="GO" id="GO:0005634">
    <property type="term" value="C:nucleus"/>
    <property type="evidence" value="ECO:0007669"/>
    <property type="project" value="UniProtKB-SubCell"/>
</dbReference>
<dbReference type="GO" id="GO:0000976">
    <property type="term" value="F:transcription cis-regulatory region binding"/>
    <property type="evidence" value="ECO:0007669"/>
    <property type="project" value="TreeGrafter"/>
</dbReference>
<reference evidence="5 6" key="1">
    <citation type="submission" date="2015-01" db="EMBL/GenBank/DDBJ databases">
        <title>The Genome Sequence of Ochroconis gallopava CBS43764.</title>
        <authorList>
            <consortium name="The Broad Institute Genomics Platform"/>
            <person name="Cuomo C."/>
            <person name="de Hoog S."/>
            <person name="Gorbushina A."/>
            <person name="Stielow B."/>
            <person name="Teixiera M."/>
            <person name="Abouelleil A."/>
            <person name="Chapman S.B."/>
            <person name="Priest M."/>
            <person name="Young S.K."/>
            <person name="Wortman J."/>
            <person name="Nusbaum C."/>
            <person name="Birren B."/>
        </authorList>
    </citation>
    <scope>NUCLEOTIDE SEQUENCE [LARGE SCALE GENOMIC DNA]</scope>
    <source>
        <strain evidence="5 6">CBS 43764</strain>
    </source>
</reference>
<gene>
    <name evidence="5" type="ORF">PV09_07538</name>
</gene>
<dbReference type="Proteomes" id="UP000053259">
    <property type="component" value="Unassembled WGS sequence"/>
</dbReference>
<dbReference type="InterPro" id="IPR036864">
    <property type="entry name" value="Zn2-C6_fun-type_DNA-bd_sf"/>
</dbReference>
<dbReference type="OrthoDB" id="5333823at2759"/>
<dbReference type="AlphaFoldDB" id="A0A0D1YJK3"/>
<evidence type="ECO:0000313" key="5">
    <source>
        <dbReference type="EMBL" id="KIW01022.1"/>
    </source>
</evidence>
<feature type="compositionally biased region" description="Polar residues" evidence="3">
    <location>
        <begin position="70"/>
        <end position="83"/>
    </location>
</feature>
<dbReference type="PROSITE" id="PS50048">
    <property type="entry name" value="ZN2_CY6_FUNGAL_2"/>
    <property type="match status" value="1"/>
</dbReference>
<dbReference type="HOGENOM" id="CLU_031302_0_0_1"/>
<feature type="compositionally biased region" description="Polar residues" evidence="3">
    <location>
        <begin position="51"/>
        <end position="60"/>
    </location>
</feature>
<feature type="region of interest" description="Disordered" evidence="3">
    <location>
        <begin position="50"/>
        <end position="97"/>
    </location>
</feature>
<dbReference type="GO" id="GO:0008270">
    <property type="term" value="F:zinc ion binding"/>
    <property type="evidence" value="ECO:0007669"/>
    <property type="project" value="InterPro"/>
</dbReference>
<keyword evidence="6" id="KW-1185">Reference proteome</keyword>
<feature type="domain" description="Zn(2)-C6 fungal-type" evidence="4">
    <location>
        <begin position="13"/>
        <end position="43"/>
    </location>
</feature>
<evidence type="ECO:0000256" key="3">
    <source>
        <dbReference type="SAM" id="MobiDB-lite"/>
    </source>
</evidence>
<accession>A0A0D1YJK3</accession>
<dbReference type="PANTHER" id="PTHR37534">
    <property type="entry name" value="TRANSCRIPTIONAL ACTIVATOR PROTEIN UGA3"/>
    <property type="match status" value="1"/>
</dbReference>
<sequence length="638" mass="72345">MQRIAKRPRSRFGCTQCRDRHRKCDEKRPSCGFCEERELKCSYETVLKWSNPGSISTFGVQQRKKEKPPKSSNGAKQSPSSAPRSEDEGAGCQATSYDPVHEARSLLPDISEKSSDFIPQEAHKFAATNRIAVSSESGLLSSTNDSRSVGSSVTAQVPYYPSCGEGSNVPRHDHIGGLVPQLSNSLDEIASPSSLNSYTIDNILNSLLHQFLDNHDEEIAFIYFVEHVCSVIPAYDGPQNPYRKLAIVALAHPVLLHGILAVSTAYMYNHGRSHEHILSERQSRALKSLHWALNAFQTEKATLTPDADSSSDIIQDSSVLSRLSAKEVVLAAVTMQTCSVLMSGIGVFEDHVKCALHFIQDLGWFYTPPKKIFMWLLVYRFATVDVFLAILRLRNPIAPLDFFMYRPNEYLDKADPSFREMMGFSQRVLCFLAQISVLSIDLTERNMPIDLVQAKALMLETEMRTWGHHYHKKMIQSLERDPNPVGTLPTPKESMNSQAGLEIVCEVHYWIAQLLLMRRVFFDSTKSLRVQNVRKYLFRLMDQLPAGCGPDSCMTFPLYLAAREAVTPEDREWVRRKHAATMDVYRHQARVAFMDAVEEIWAQSDDLDWQDTGNVPQWKTPKECFIRERDKNASYFAF</sequence>